<dbReference type="InterPro" id="IPR019314">
    <property type="entry name" value="BORCS6"/>
</dbReference>
<gene>
    <name evidence="3" type="primary">C8H17ORF59</name>
</gene>
<feature type="region of interest" description="Disordered" evidence="1">
    <location>
        <begin position="30"/>
        <end position="71"/>
    </location>
</feature>
<organism evidence="3">
    <name type="scientific">Iconisemion striatum</name>
    <dbReference type="NCBI Taxonomy" id="60296"/>
    <lineage>
        <taxon>Eukaryota</taxon>
        <taxon>Metazoa</taxon>
        <taxon>Chordata</taxon>
        <taxon>Craniata</taxon>
        <taxon>Vertebrata</taxon>
        <taxon>Euteleostomi</taxon>
        <taxon>Actinopterygii</taxon>
        <taxon>Neopterygii</taxon>
        <taxon>Teleostei</taxon>
        <taxon>Neoteleostei</taxon>
        <taxon>Acanthomorphata</taxon>
        <taxon>Ovalentaria</taxon>
        <taxon>Atherinomorphae</taxon>
        <taxon>Cyprinodontiformes</taxon>
        <taxon>Nothobranchiidae</taxon>
        <taxon>Iconisemion</taxon>
    </lineage>
</organism>
<evidence type="ECO:0000259" key="2">
    <source>
        <dbReference type="Pfam" id="PF10157"/>
    </source>
</evidence>
<proteinExistence type="predicted"/>
<evidence type="ECO:0000256" key="1">
    <source>
        <dbReference type="SAM" id="MobiDB-lite"/>
    </source>
</evidence>
<feature type="compositionally biased region" description="Low complexity" evidence="1">
    <location>
        <begin position="204"/>
        <end position="219"/>
    </location>
</feature>
<sequence length="405" mass="43426">MSLSPVIGTEVPEAANGVVTPVCVENGPHVPIPVKHGGSRLPGTGEESVDRPPRHTGYHSDTENRVYDGNSHLDTEMDVNERISSLSFHCSQGVGLSLDDESSPGDSEAKDIAEVSKTADARNFVLMWDSAHHGGFRSSYQQGGIVTADRQETQAGGAVGEADGQEEEEDGEKEKQDEEKDEKNEKKWRNSGGRTDMRSSQHYSSSAPGPSTSSSSSPPILTSDDTPCPPHIMAQVWVRNVRGMQDSKSLDEISQACGGGSGARGGGKSGQSEGRRATISSALELEGTVSHEGDLTNFITKNLEQKIKMSSKPSLDCSDSDCSGPIYRSRGSSRKPADIPPIDPTVLTDLQKHTQEVAQSVEMMMRSLNGTIQNMTALSVGYIQTYRDSVDSLGESVDMSIKVKE</sequence>
<dbReference type="PANTHER" id="PTHR13440">
    <property type="entry name" value="BLOC-1 RELATED COMPLEX SUBUNIT 6"/>
    <property type="match status" value="1"/>
</dbReference>
<dbReference type="EMBL" id="HADW01007706">
    <property type="protein sequence ID" value="SBP09106.1"/>
    <property type="molecule type" value="Transcribed_RNA"/>
</dbReference>
<protein>
    <submittedName>
        <fullName evidence="3">Chromosome 17 open reading frame 59</fullName>
    </submittedName>
</protein>
<dbReference type="GO" id="GO:0032418">
    <property type="term" value="P:lysosome localization"/>
    <property type="evidence" value="ECO:0007669"/>
    <property type="project" value="TreeGrafter"/>
</dbReference>
<evidence type="ECO:0000313" key="3">
    <source>
        <dbReference type="EMBL" id="SBP09106.1"/>
    </source>
</evidence>
<dbReference type="InterPro" id="IPR046465">
    <property type="entry name" value="BORCS6_C"/>
</dbReference>
<dbReference type="Pfam" id="PF10157">
    <property type="entry name" value="BORCS6"/>
    <property type="match status" value="1"/>
</dbReference>
<reference evidence="3" key="2">
    <citation type="submission" date="2016-06" db="EMBL/GenBank/DDBJ databases">
        <title>The genome of a short-lived fish provides insights into sex chromosome evolution and the genetic control of aging.</title>
        <authorList>
            <person name="Reichwald K."/>
            <person name="Felder M."/>
            <person name="Petzold A."/>
            <person name="Koch P."/>
            <person name="Groth M."/>
            <person name="Platzer M."/>
        </authorList>
    </citation>
    <scope>NUCLEOTIDE SEQUENCE</scope>
    <source>
        <tissue evidence="3">Brain</tissue>
    </source>
</reference>
<dbReference type="PANTHER" id="PTHR13440:SF7">
    <property type="entry name" value="BLOC-1 RELATED COMPLEX SUBUNIT 6"/>
    <property type="match status" value="1"/>
</dbReference>
<name>A0A1A7WTX2_9TELE</name>
<dbReference type="AlphaFoldDB" id="A0A1A7WTX2"/>
<dbReference type="GO" id="GO:0099078">
    <property type="term" value="C:BORC complex"/>
    <property type="evidence" value="ECO:0007669"/>
    <property type="project" value="TreeGrafter"/>
</dbReference>
<feature type="region of interest" description="Disordered" evidence="1">
    <location>
        <begin position="310"/>
        <end position="343"/>
    </location>
</feature>
<feature type="domain" description="BLOC-1-related complex subunit 6 C-terminal helix" evidence="2">
    <location>
        <begin position="340"/>
        <end position="402"/>
    </location>
</feature>
<feature type="region of interest" description="Disordered" evidence="1">
    <location>
        <begin position="152"/>
        <end position="229"/>
    </location>
</feature>
<feature type="compositionally biased region" description="Gly residues" evidence="1">
    <location>
        <begin position="257"/>
        <end position="269"/>
    </location>
</feature>
<feature type="region of interest" description="Disordered" evidence="1">
    <location>
        <begin position="252"/>
        <end position="276"/>
    </location>
</feature>
<reference evidence="3" key="1">
    <citation type="submission" date="2016-05" db="EMBL/GenBank/DDBJ databases">
        <authorList>
            <person name="Lavstsen T."/>
            <person name="Jespersen J.S."/>
        </authorList>
    </citation>
    <scope>NUCLEOTIDE SEQUENCE</scope>
    <source>
        <tissue evidence="3">Brain</tissue>
    </source>
</reference>
<accession>A0A1A7WTX2</accession>
<feature type="compositionally biased region" description="Basic and acidic residues" evidence="1">
    <location>
        <begin position="48"/>
        <end position="71"/>
    </location>
</feature>
<feature type="compositionally biased region" description="Basic and acidic residues" evidence="1">
    <location>
        <begin position="172"/>
        <end position="188"/>
    </location>
</feature>